<evidence type="ECO:0000259" key="4">
    <source>
        <dbReference type="Pfam" id="PF00079"/>
    </source>
</evidence>
<evidence type="ECO:0000313" key="5">
    <source>
        <dbReference type="EMBL" id="KAJ8985668.1"/>
    </source>
</evidence>
<keyword evidence="3" id="KW-0722">Serine protease inhibitor</keyword>
<dbReference type="Pfam" id="PF00079">
    <property type="entry name" value="Serpin"/>
    <property type="match status" value="1"/>
</dbReference>
<keyword evidence="6" id="KW-1185">Reference proteome</keyword>
<dbReference type="Gene3D" id="2.30.39.10">
    <property type="entry name" value="Alpha-1-antitrypsin, domain 1"/>
    <property type="match status" value="1"/>
</dbReference>
<organism evidence="5 6">
    <name type="scientific">Molorchus minor</name>
    <dbReference type="NCBI Taxonomy" id="1323400"/>
    <lineage>
        <taxon>Eukaryota</taxon>
        <taxon>Metazoa</taxon>
        <taxon>Ecdysozoa</taxon>
        <taxon>Arthropoda</taxon>
        <taxon>Hexapoda</taxon>
        <taxon>Insecta</taxon>
        <taxon>Pterygota</taxon>
        <taxon>Neoptera</taxon>
        <taxon>Endopterygota</taxon>
        <taxon>Coleoptera</taxon>
        <taxon>Polyphaga</taxon>
        <taxon>Cucujiformia</taxon>
        <taxon>Chrysomeloidea</taxon>
        <taxon>Cerambycidae</taxon>
        <taxon>Lamiinae</taxon>
        <taxon>Monochamini</taxon>
        <taxon>Molorchus</taxon>
    </lineage>
</organism>
<name>A0ABQ9K533_9CUCU</name>
<dbReference type="InterPro" id="IPR023796">
    <property type="entry name" value="Serpin_dom"/>
</dbReference>
<gene>
    <name evidence="5" type="ORF">NQ317_015165</name>
</gene>
<protein>
    <recommendedName>
        <fullName evidence="4">Serpin domain-containing protein</fullName>
    </recommendedName>
</protein>
<dbReference type="PANTHER" id="PTHR11461">
    <property type="entry name" value="SERINE PROTEASE INHIBITOR, SERPIN"/>
    <property type="match status" value="1"/>
</dbReference>
<feature type="domain" description="Serpin" evidence="4">
    <location>
        <begin position="1"/>
        <end position="102"/>
    </location>
</feature>
<evidence type="ECO:0000256" key="2">
    <source>
        <dbReference type="ARBA" id="ARBA00022690"/>
    </source>
</evidence>
<dbReference type="SUPFAM" id="SSF56574">
    <property type="entry name" value="Serpins"/>
    <property type="match status" value="1"/>
</dbReference>
<dbReference type="InterPro" id="IPR000215">
    <property type="entry name" value="Serpin_fam"/>
</dbReference>
<dbReference type="InterPro" id="IPR042185">
    <property type="entry name" value="Serpin_sf_2"/>
</dbReference>
<evidence type="ECO:0000313" key="6">
    <source>
        <dbReference type="Proteomes" id="UP001162164"/>
    </source>
</evidence>
<accession>A0ABQ9K533</accession>
<comment type="caution">
    <text evidence="5">The sequence shown here is derived from an EMBL/GenBank/DDBJ whole genome shotgun (WGS) entry which is preliminary data.</text>
</comment>
<dbReference type="Proteomes" id="UP001162164">
    <property type="component" value="Unassembled WGS sequence"/>
</dbReference>
<dbReference type="InterPro" id="IPR036186">
    <property type="entry name" value="Serpin_sf"/>
</dbReference>
<reference evidence="5" key="1">
    <citation type="journal article" date="2023" name="Insect Mol. Biol.">
        <title>Genome sequencing provides insights into the evolution of gene families encoding plant cell wall-degrading enzymes in longhorned beetles.</title>
        <authorList>
            <person name="Shin N.R."/>
            <person name="Okamura Y."/>
            <person name="Kirsch R."/>
            <person name="Pauchet Y."/>
        </authorList>
    </citation>
    <scope>NUCLEOTIDE SEQUENCE</scope>
    <source>
        <strain evidence="5">MMC_N1</strain>
    </source>
</reference>
<proteinExistence type="inferred from homology"/>
<dbReference type="PANTHER" id="PTHR11461:SF211">
    <property type="entry name" value="GH10112P-RELATED"/>
    <property type="match status" value="1"/>
</dbReference>
<dbReference type="EMBL" id="JAPWTJ010000010">
    <property type="protein sequence ID" value="KAJ8985668.1"/>
    <property type="molecule type" value="Genomic_DNA"/>
</dbReference>
<dbReference type="InterPro" id="IPR042178">
    <property type="entry name" value="Serpin_sf_1"/>
</dbReference>
<dbReference type="Gene3D" id="3.30.497.10">
    <property type="entry name" value="Antithrombin, subunit I, domain 2"/>
    <property type="match status" value="1"/>
</dbReference>
<sequence length="104" mass="11415">MVIVLPNEIDGLGSIEQNIEKVLEPQPFTNERVDVNLPSFLIESEIHFIPILKNLGVRKVFDPQQSDLSGLSSNHKNLFISEVIQKAFINVTEEGTEAAAATAG</sequence>
<keyword evidence="2" id="KW-0646">Protease inhibitor</keyword>
<evidence type="ECO:0000256" key="3">
    <source>
        <dbReference type="ARBA" id="ARBA00022900"/>
    </source>
</evidence>
<evidence type="ECO:0000256" key="1">
    <source>
        <dbReference type="ARBA" id="ARBA00009500"/>
    </source>
</evidence>
<comment type="similarity">
    <text evidence="1">Belongs to the serpin family.</text>
</comment>